<dbReference type="InterPro" id="IPR010819">
    <property type="entry name" value="AGE/CE"/>
</dbReference>
<keyword evidence="4" id="KW-1185">Reference proteome</keyword>
<dbReference type="InterPro" id="IPR012341">
    <property type="entry name" value="6hp_glycosidase-like_sf"/>
</dbReference>
<dbReference type="InterPro" id="IPR008928">
    <property type="entry name" value="6-hairpin_glycosidase_sf"/>
</dbReference>
<dbReference type="Proteomes" id="UP001431634">
    <property type="component" value="Unassembled WGS sequence"/>
</dbReference>
<dbReference type="Pfam" id="PF07221">
    <property type="entry name" value="GlcNAc_2-epim"/>
    <property type="match status" value="1"/>
</dbReference>
<evidence type="ECO:0000256" key="1">
    <source>
        <dbReference type="ARBA" id="ARBA00008558"/>
    </source>
</evidence>
<evidence type="ECO:0000256" key="2">
    <source>
        <dbReference type="ARBA" id="ARBA00023235"/>
    </source>
</evidence>
<gene>
    <name evidence="3" type="ORF">QJV27_07290</name>
</gene>
<sequence>MKTPHHIIQQYDLFTDWLFSYAFPYWGSIGCDGTDSNPYLWGVHEQLKIDGTPDLPGYKRLRVQARQLYSFTQAALFGWTTGNIIAERIYRFMQNAYQGEGWWAKTLTREGKILDHTADLYDLAFIIFSLSWYGKLSGNATPIHQARQTVQWIERYMAYPKGGYKNTYPLTQGLRQQNPHMHLLEAILALYDTTQSEQDLVMAHKLIHLFKTRFFNQQMGVLEEYYTENWSPPSNNIFINVEPGHQYEWIWLLAEYERLTGIAHPVEMKQMYDFNERYSVDQQTGLVADKIRRDGTLVDKSARLWVQTEAIRATSLMHDEKSYQHLSKILHNLLYRYFQYCPKGTWQDQLTHCYHYNNTKIPTSSLYHIVSGYVQLHQSLTYPRYPQISPQSTPDNKPE</sequence>
<dbReference type="PROSITE" id="PS51257">
    <property type="entry name" value="PROKAR_LIPOPROTEIN"/>
    <property type="match status" value="1"/>
</dbReference>
<dbReference type="Gene3D" id="1.50.10.10">
    <property type="match status" value="1"/>
</dbReference>
<keyword evidence="2" id="KW-0413">Isomerase</keyword>
<evidence type="ECO:0000313" key="3">
    <source>
        <dbReference type="EMBL" id="MDI2091172.1"/>
    </source>
</evidence>
<dbReference type="EMBL" id="JASBAO010000001">
    <property type="protein sequence ID" value="MDI2091172.1"/>
    <property type="molecule type" value="Genomic_DNA"/>
</dbReference>
<protein>
    <submittedName>
        <fullName evidence="3">AGE family epimerase/isomerase</fullName>
    </submittedName>
</protein>
<evidence type="ECO:0000313" key="4">
    <source>
        <dbReference type="Proteomes" id="UP001431634"/>
    </source>
</evidence>
<comment type="caution">
    <text evidence="3">The sequence shown here is derived from an EMBL/GenBank/DDBJ whole genome shotgun (WGS) entry which is preliminary data.</text>
</comment>
<dbReference type="RefSeq" id="WP_281448270.1">
    <property type="nucleotide sequence ID" value="NZ_JASBAO010000001.1"/>
</dbReference>
<dbReference type="PANTHER" id="PTHR15108">
    <property type="entry name" value="N-ACYLGLUCOSAMINE-2-EPIMERASE"/>
    <property type="match status" value="1"/>
</dbReference>
<reference evidence="3" key="1">
    <citation type="submission" date="2023-05" db="EMBL/GenBank/DDBJ databases">
        <title>Whole genome sequence of Commensalibacter sp.</title>
        <authorList>
            <person name="Charoenyingcharoen P."/>
            <person name="Yukphan P."/>
        </authorList>
    </citation>
    <scope>NUCLEOTIDE SEQUENCE</scope>
    <source>
        <strain evidence="3">TBRC 16381</strain>
    </source>
</reference>
<proteinExistence type="inferred from homology"/>
<organism evidence="3 4">
    <name type="scientific">Commensalibacter oyaizuii</name>
    <dbReference type="NCBI Taxonomy" id="3043873"/>
    <lineage>
        <taxon>Bacteria</taxon>
        <taxon>Pseudomonadati</taxon>
        <taxon>Pseudomonadota</taxon>
        <taxon>Alphaproteobacteria</taxon>
        <taxon>Acetobacterales</taxon>
        <taxon>Acetobacteraceae</taxon>
    </lineage>
</organism>
<comment type="similarity">
    <text evidence="1">Belongs to the N-acylglucosamine 2-epimerase family.</text>
</comment>
<name>A0ABT6Q230_9PROT</name>
<dbReference type="SUPFAM" id="SSF48208">
    <property type="entry name" value="Six-hairpin glycosidases"/>
    <property type="match status" value="1"/>
</dbReference>
<accession>A0ABT6Q230</accession>